<dbReference type="Proteomes" id="UP000027616">
    <property type="component" value="Chromosome I"/>
</dbReference>
<dbReference type="NCBIfam" id="TIGR01200">
    <property type="entry name" value="GLPGLI"/>
    <property type="match status" value="1"/>
</dbReference>
<organism evidence="2 3">
    <name type="scientific">Mucinivorans hirudinis</name>
    <dbReference type="NCBI Taxonomy" id="1433126"/>
    <lineage>
        <taxon>Bacteria</taxon>
        <taxon>Pseudomonadati</taxon>
        <taxon>Bacteroidota</taxon>
        <taxon>Bacteroidia</taxon>
        <taxon>Bacteroidales</taxon>
        <taxon>Rikenellaceae</taxon>
        <taxon>Mucinivorans</taxon>
    </lineage>
</organism>
<gene>
    <name evidence="2" type="ORF">BN938_0427</name>
</gene>
<evidence type="ECO:0000313" key="3">
    <source>
        <dbReference type="Proteomes" id="UP000027616"/>
    </source>
</evidence>
<dbReference type="eggNOG" id="ENOG5031YMS">
    <property type="taxonomic scope" value="Bacteria"/>
</dbReference>
<dbReference type="OrthoDB" id="1440774at2"/>
<keyword evidence="1" id="KW-0732">Signal</keyword>
<feature type="signal peptide" evidence="1">
    <location>
        <begin position="1"/>
        <end position="22"/>
    </location>
</feature>
<dbReference type="STRING" id="1433126.BN938_0427"/>
<dbReference type="AlphaFoldDB" id="A0A060R6F8"/>
<name>A0A060R6F8_9BACT</name>
<feature type="chain" id="PRO_5001586322" description="GLPGLI family protein" evidence="1">
    <location>
        <begin position="23"/>
        <end position="281"/>
    </location>
</feature>
<dbReference type="PATRIC" id="fig|1433126.3.peg.424"/>
<dbReference type="InterPro" id="IPR005901">
    <property type="entry name" value="GLPGLI"/>
</dbReference>
<evidence type="ECO:0000256" key="1">
    <source>
        <dbReference type="SAM" id="SignalP"/>
    </source>
</evidence>
<protein>
    <recommendedName>
        <fullName evidence="4">GLPGLI family protein</fullName>
    </recommendedName>
</protein>
<evidence type="ECO:0000313" key="2">
    <source>
        <dbReference type="EMBL" id="CDN30532.1"/>
    </source>
</evidence>
<dbReference type="HOGENOM" id="CLU_066214_1_0_10"/>
<sequence>MNKKYILIPIIAFAATLFDSYAQIHSTLGYHNPASRVEIGKAKISVTYDYKYISDTTGKTYRDDKFCLQISDNGISRFYSLNAAKIDSIFYSELKKGKSVVAPRQWMRKNDAAAHSDLFINYPSKNKLTYILKVMDNTYCYSENTPEMSWVFSNATKVILGYECKQANVTFRGNSFTVWFTESLPYRMGPWKFSGAPGLILEVYDTKKYFHFIATSLSRANNAIYYYIHDYKYVTRDDILEIERQMYADPIGLIEKNSKGKIIGEKPTKMTLPYIPSLEKQ</sequence>
<accession>A0A060R6F8</accession>
<dbReference type="KEGG" id="rbc:BN938_0427"/>
<proteinExistence type="predicted"/>
<dbReference type="EMBL" id="HG934468">
    <property type="protein sequence ID" value="CDN30532.1"/>
    <property type="molecule type" value="Genomic_DNA"/>
</dbReference>
<evidence type="ECO:0008006" key="4">
    <source>
        <dbReference type="Google" id="ProtNLM"/>
    </source>
</evidence>
<keyword evidence="3" id="KW-1185">Reference proteome</keyword>
<dbReference type="Pfam" id="PF22252">
    <property type="entry name" value="PNGase_F-II_N"/>
    <property type="match status" value="1"/>
</dbReference>
<reference evidence="2 3" key="1">
    <citation type="journal article" date="2015" name="Genome Announc.">
        <title>Complete Genome Sequence of the Novel Leech Symbiont Mucinivorans hirudinis M3T.</title>
        <authorList>
            <person name="Nelson M.C."/>
            <person name="Bomar L."/>
            <person name="Graf J."/>
        </authorList>
    </citation>
    <scope>NUCLEOTIDE SEQUENCE [LARGE SCALE GENOMIC DNA]</scope>
    <source>
        <strain evidence="3">M3</strain>
    </source>
</reference>